<dbReference type="InterPro" id="IPR018062">
    <property type="entry name" value="HTH_AraC-typ_CS"/>
</dbReference>
<dbReference type="GO" id="GO:0043565">
    <property type="term" value="F:sequence-specific DNA binding"/>
    <property type="evidence" value="ECO:0007669"/>
    <property type="project" value="InterPro"/>
</dbReference>
<dbReference type="CDD" id="cd02208">
    <property type="entry name" value="cupin_RmlC-like"/>
    <property type="match status" value="1"/>
</dbReference>
<dbReference type="Gene3D" id="2.60.120.10">
    <property type="entry name" value="Jelly Rolls"/>
    <property type="match status" value="1"/>
</dbReference>
<dbReference type="Gene3D" id="1.10.10.60">
    <property type="entry name" value="Homeodomain-like"/>
    <property type="match status" value="2"/>
</dbReference>
<dbReference type="PROSITE" id="PS00041">
    <property type="entry name" value="HTH_ARAC_FAMILY_1"/>
    <property type="match status" value="1"/>
</dbReference>
<keyword evidence="6" id="KW-1185">Reference proteome</keyword>
<feature type="domain" description="HTH araC/xylS-type" evidence="4">
    <location>
        <begin position="196"/>
        <end position="294"/>
    </location>
</feature>
<evidence type="ECO:0000256" key="3">
    <source>
        <dbReference type="ARBA" id="ARBA00023163"/>
    </source>
</evidence>
<dbReference type="Pfam" id="PF12833">
    <property type="entry name" value="HTH_18"/>
    <property type="match status" value="1"/>
</dbReference>
<dbReference type="InterPro" id="IPR020449">
    <property type="entry name" value="Tscrpt_reg_AraC-type_HTH"/>
</dbReference>
<dbReference type="PANTHER" id="PTHR43280:SF28">
    <property type="entry name" value="HTH-TYPE TRANSCRIPTIONAL ACTIVATOR RHAS"/>
    <property type="match status" value="1"/>
</dbReference>
<dbReference type="InterPro" id="IPR014710">
    <property type="entry name" value="RmlC-like_jellyroll"/>
</dbReference>
<dbReference type="AlphaFoldDB" id="A0A927CKW1"/>
<dbReference type="SUPFAM" id="SSF46689">
    <property type="entry name" value="Homeodomain-like"/>
    <property type="match status" value="2"/>
</dbReference>
<dbReference type="SMART" id="SM00342">
    <property type="entry name" value="HTH_ARAC"/>
    <property type="match status" value="1"/>
</dbReference>
<reference evidence="5" key="1">
    <citation type="submission" date="2020-09" db="EMBL/GenBank/DDBJ databases">
        <title>A novel bacterium of genus Paenibacillus, isolated from South China Sea.</title>
        <authorList>
            <person name="Huang H."/>
            <person name="Mo K."/>
            <person name="Hu Y."/>
        </authorList>
    </citation>
    <scope>NUCLEOTIDE SEQUENCE</scope>
    <source>
        <strain evidence="5">IB182493</strain>
    </source>
</reference>
<evidence type="ECO:0000313" key="5">
    <source>
        <dbReference type="EMBL" id="MBD2868056.1"/>
    </source>
</evidence>
<keyword evidence="2" id="KW-0238">DNA-binding</keyword>
<dbReference type="Pfam" id="PF07883">
    <property type="entry name" value="Cupin_2"/>
    <property type="match status" value="1"/>
</dbReference>
<keyword evidence="1" id="KW-0805">Transcription regulation</keyword>
<dbReference type="GO" id="GO:0003700">
    <property type="term" value="F:DNA-binding transcription factor activity"/>
    <property type="evidence" value="ECO:0007669"/>
    <property type="project" value="InterPro"/>
</dbReference>
<dbReference type="Proteomes" id="UP000632125">
    <property type="component" value="Unassembled WGS sequence"/>
</dbReference>
<dbReference type="InterPro" id="IPR018060">
    <property type="entry name" value="HTH_AraC"/>
</dbReference>
<evidence type="ECO:0000256" key="1">
    <source>
        <dbReference type="ARBA" id="ARBA00023015"/>
    </source>
</evidence>
<organism evidence="5 6">
    <name type="scientific">Paenibacillus arenilitoris</name>
    <dbReference type="NCBI Taxonomy" id="2772299"/>
    <lineage>
        <taxon>Bacteria</taxon>
        <taxon>Bacillati</taxon>
        <taxon>Bacillota</taxon>
        <taxon>Bacilli</taxon>
        <taxon>Bacillales</taxon>
        <taxon>Paenibacillaceae</taxon>
        <taxon>Paenibacillus</taxon>
    </lineage>
</organism>
<keyword evidence="3" id="KW-0804">Transcription</keyword>
<dbReference type="InterPro" id="IPR009057">
    <property type="entry name" value="Homeodomain-like_sf"/>
</dbReference>
<accession>A0A927CKW1</accession>
<sequence>MDQTTRHSLKEDRLHGDNAFPLAAYWMEPGELGAPVLDCHWHAEAEFFYVLEGEVLFQIDTDYFPVKAGEAVYIDGGDIHAGHALGESACSFCAVVFDTHLLASASYDAVQERMISPLQDKKRTFPRHIKPSSEWERSLLEHLRAIMNACGKQGTGYEAAVKGRFYLMLHEVAAAGGWCNRSETSSADTTKIDRLKKAIAYMQQHYHRPLRIAEIAEQIPMSEGQFCRFFKAMTRQTPIEYLNAYRIRQAAELLLHADRTISAVALDVGFDHMSYFVKVFRKTMKCTPSQFRKKLSDSAERR</sequence>
<dbReference type="InterPro" id="IPR011051">
    <property type="entry name" value="RmlC_Cupin_sf"/>
</dbReference>
<dbReference type="PROSITE" id="PS01124">
    <property type="entry name" value="HTH_ARAC_FAMILY_2"/>
    <property type="match status" value="1"/>
</dbReference>
<proteinExistence type="predicted"/>
<dbReference type="InterPro" id="IPR013096">
    <property type="entry name" value="Cupin_2"/>
</dbReference>
<dbReference type="PANTHER" id="PTHR43280">
    <property type="entry name" value="ARAC-FAMILY TRANSCRIPTIONAL REGULATOR"/>
    <property type="match status" value="1"/>
</dbReference>
<dbReference type="EMBL" id="JACXIY010000007">
    <property type="protein sequence ID" value="MBD2868056.1"/>
    <property type="molecule type" value="Genomic_DNA"/>
</dbReference>
<evidence type="ECO:0000313" key="6">
    <source>
        <dbReference type="Proteomes" id="UP000632125"/>
    </source>
</evidence>
<evidence type="ECO:0000259" key="4">
    <source>
        <dbReference type="PROSITE" id="PS01124"/>
    </source>
</evidence>
<protein>
    <submittedName>
        <fullName evidence="5">AraC family transcriptional regulator</fullName>
    </submittedName>
</protein>
<dbReference type="PRINTS" id="PR00032">
    <property type="entry name" value="HTHARAC"/>
</dbReference>
<comment type="caution">
    <text evidence="5">The sequence shown here is derived from an EMBL/GenBank/DDBJ whole genome shotgun (WGS) entry which is preliminary data.</text>
</comment>
<evidence type="ECO:0000256" key="2">
    <source>
        <dbReference type="ARBA" id="ARBA00023125"/>
    </source>
</evidence>
<gene>
    <name evidence="5" type="ORF">IDH41_05680</name>
</gene>
<dbReference type="SUPFAM" id="SSF51182">
    <property type="entry name" value="RmlC-like cupins"/>
    <property type="match status" value="1"/>
</dbReference>
<dbReference type="RefSeq" id="WP_190859089.1">
    <property type="nucleotide sequence ID" value="NZ_JACXIY010000007.1"/>
</dbReference>
<name>A0A927CKW1_9BACL</name>